<comment type="similarity">
    <text evidence="1">Belongs to the ornithine cyclodeaminase/mu-crystallin family.</text>
</comment>
<evidence type="ECO:0000313" key="3">
    <source>
        <dbReference type="EMBL" id="SFO93086.1"/>
    </source>
</evidence>
<proteinExistence type="inferred from homology"/>
<dbReference type="Proteomes" id="UP000199356">
    <property type="component" value="Unassembled WGS sequence"/>
</dbReference>
<dbReference type="InterPro" id="IPR003462">
    <property type="entry name" value="ODC_Mu_crystall"/>
</dbReference>
<evidence type="ECO:0000256" key="2">
    <source>
        <dbReference type="SAM" id="MobiDB-lite"/>
    </source>
</evidence>
<protein>
    <submittedName>
        <fullName evidence="3">Ornithine cyclodeaminase</fullName>
    </submittedName>
</protein>
<dbReference type="OrthoDB" id="9785971at2"/>
<feature type="compositionally biased region" description="Basic and acidic residues" evidence="2">
    <location>
        <begin position="302"/>
        <end position="313"/>
    </location>
</feature>
<dbReference type="Gene3D" id="3.40.50.720">
    <property type="entry name" value="NAD(P)-binding Rossmann-like Domain"/>
    <property type="match status" value="1"/>
</dbReference>
<accession>A0A1I5L8A5</accession>
<evidence type="ECO:0000256" key="1">
    <source>
        <dbReference type="ARBA" id="ARBA00008903"/>
    </source>
</evidence>
<dbReference type="InterPro" id="IPR036291">
    <property type="entry name" value="NAD(P)-bd_dom_sf"/>
</dbReference>
<dbReference type="AlphaFoldDB" id="A0A1I5L8A5"/>
<dbReference type="Pfam" id="PF02423">
    <property type="entry name" value="OCD_Mu_crystall"/>
    <property type="match status" value="1"/>
</dbReference>
<dbReference type="SUPFAM" id="SSF51735">
    <property type="entry name" value="NAD(P)-binding Rossmann-fold domains"/>
    <property type="match status" value="1"/>
</dbReference>
<dbReference type="PANTHER" id="PTHR13812:SF19">
    <property type="entry name" value="KETIMINE REDUCTASE MU-CRYSTALLIN"/>
    <property type="match status" value="1"/>
</dbReference>
<dbReference type="GO" id="GO:0016491">
    <property type="term" value="F:oxidoreductase activity"/>
    <property type="evidence" value="ECO:0007669"/>
    <property type="project" value="UniProtKB-ARBA"/>
</dbReference>
<name>A0A1I5L8A5_9RHOB</name>
<dbReference type="Gene3D" id="3.30.1780.10">
    <property type="entry name" value="ornithine cyclodeaminase, domain 1"/>
    <property type="match status" value="1"/>
</dbReference>
<dbReference type="GO" id="GO:0005737">
    <property type="term" value="C:cytoplasm"/>
    <property type="evidence" value="ECO:0007669"/>
    <property type="project" value="TreeGrafter"/>
</dbReference>
<gene>
    <name evidence="3" type="ORF">SAMN04488047_101500</name>
</gene>
<dbReference type="InterPro" id="IPR023401">
    <property type="entry name" value="ODC_N"/>
</dbReference>
<evidence type="ECO:0000313" key="4">
    <source>
        <dbReference type="Proteomes" id="UP000199356"/>
    </source>
</evidence>
<dbReference type="EMBL" id="FOXA01000001">
    <property type="protein sequence ID" value="SFO93086.1"/>
    <property type="molecule type" value="Genomic_DNA"/>
</dbReference>
<dbReference type="FunFam" id="3.40.50.720:FF:000311">
    <property type="entry name" value="Ornithine cyclodeaminase"/>
    <property type="match status" value="1"/>
</dbReference>
<keyword evidence="4" id="KW-1185">Reference proteome</keyword>
<dbReference type="RefSeq" id="WP_093417182.1">
    <property type="nucleotide sequence ID" value="NZ_FOXA01000001.1"/>
</dbReference>
<reference evidence="3 4" key="1">
    <citation type="submission" date="2016-10" db="EMBL/GenBank/DDBJ databases">
        <authorList>
            <person name="de Groot N.N."/>
        </authorList>
    </citation>
    <scope>NUCLEOTIDE SEQUENCE [LARGE SCALE GENOMIC DNA]</scope>
    <source>
        <strain evidence="3 4">DSM 19547</strain>
    </source>
</reference>
<organism evidence="3 4">
    <name type="scientific">Tranquillimonas alkanivorans</name>
    <dbReference type="NCBI Taxonomy" id="441119"/>
    <lineage>
        <taxon>Bacteria</taxon>
        <taxon>Pseudomonadati</taxon>
        <taxon>Pseudomonadota</taxon>
        <taxon>Alphaproteobacteria</taxon>
        <taxon>Rhodobacterales</taxon>
        <taxon>Roseobacteraceae</taxon>
        <taxon>Tranquillimonas</taxon>
    </lineage>
</organism>
<dbReference type="STRING" id="441119.SAMN04488047_101500"/>
<dbReference type="PANTHER" id="PTHR13812">
    <property type="entry name" value="KETIMINE REDUCTASE MU-CRYSTALLIN"/>
    <property type="match status" value="1"/>
</dbReference>
<sequence length="321" mass="34409">MIVIPFGEGQARLDWLGLIDALEAGHAQPRAQVEDMFLYRGDDTLLNRAAWIDGLGLAVKSATIFPGNAAAGMPSVNGGVSLYSDADGMLEAVVDFHLVTKWKTAGDSLLAARKLARSDSEVILILGAGAVARSLREAYAALFPQARFLVWNRTPSKAAALAAEFERTEAVSDLEAAVGRADIVASATMSAEPVLKGAWLRPGQHVDLIGAFRPDMREADDAALTRARLFVDNRATVLGHIGELKIPLERGVIAEADVVADFYDRPVKGFARETSDEITLFKNGGGAHLDLMTARFILDRWRAGRPPPGKDECAPSAHAGR</sequence>
<feature type="region of interest" description="Disordered" evidence="2">
    <location>
        <begin position="302"/>
        <end position="321"/>
    </location>
</feature>
<dbReference type="GO" id="GO:0019752">
    <property type="term" value="P:carboxylic acid metabolic process"/>
    <property type="evidence" value="ECO:0007669"/>
    <property type="project" value="UniProtKB-ARBA"/>
</dbReference>